<dbReference type="PANTHER" id="PTHR46517">
    <property type="entry name" value="FRUCTOSE-2,6-BISPHOSPHATASE TIGAR"/>
    <property type="match status" value="1"/>
</dbReference>
<dbReference type="Proteomes" id="UP001071230">
    <property type="component" value="Unassembled WGS sequence"/>
</dbReference>
<dbReference type="InterPro" id="IPR029033">
    <property type="entry name" value="His_PPase_superfam"/>
</dbReference>
<evidence type="ECO:0000256" key="2">
    <source>
        <dbReference type="PIRSR" id="PIRSR613078-1"/>
    </source>
</evidence>
<evidence type="ECO:0000256" key="1">
    <source>
        <dbReference type="ARBA" id="ARBA00022801"/>
    </source>
</evidence>
<dbReference type="PROSITE" id="PS00175">
    <property type="entry name" value="PG_MUTASE"/>
    <property type="match status" value="1"/>
</dbReference>
<feature type="binding site" evidence="3">
    <location>
        <position position="94"/>
    </location>
    <ligand>
        <name>substrate</name>
    </ligand>
</feature>
<feature type="active site" description="Tele-phosphohistidine intermediate" evidence="2">
    <location>
        <position position="45"/>
    </location>
</feature>
<evidence type="ECO:0000313" key="4">
    <source>
        <dbReference type="EMBL" id="CAA7601273.1"/>
    </source>
</evidence>
<name>A0A8S0VWV4_9FIRM</name>
<dbReference type="InterPro" id="IPR001345">
    <property type="entry name" value="PG/BPGM_mutase_AS"/>
</dbReference>
<proteinExistence type="predicted"/>
<evidence type="ECO:0000313" key="6">
    <source>
        <dbReference type="Proteomes" id="UP001071230"/>
    </source>
</evidence>
<accession>A0A8S0VWV4</accession>
<feature type="active site" description="Proton donor/acceptor" evidence="2">
    <location>
        <position position="119"/>
    </location>
</feature>
<evidence type="ECO:0000256" key="3">
    <source>
        <dbReference type="PIRSR" id="PIRSR613078-2"/>
    </source>
</evidence>
<dbReference type="SUPFAM" id="SSF53254">
    <property type="entry name" value="Phosphoglycerate mutase-like"/>
    <property type="match status" value="1"/>
</dbReference>
<dbReference type="GO" id="GO:0005829">
    <property type="term" value="C:cytosol"/>
    <property type="evidence" value="ECO:0007669"/>
    <property type="project" value="TreeGrafter"/>
</dbReference>
<protein>
    <submittedName>
        <fullName evidence="4">Histidine phosphatase superfamily</fullName>
    </submittedName>
    <submittedName>
        <fullName evidence="5">Phosphoglycerate mutase protein</fullName>
    </submittedName>
</protein>
<dbReference type="InterPro" id="IPR051695">
    <property type="entry name" value="Phosphoglycerate_Mutase"/>
</dbReference>
<dbReference type="PANTHER" id="PTHR46517:SF1">
    <property type="entry name" value="FRUCTOSE-2,6-BISPHOSPHATASE TIGAR"/>
    <property type="match status" value="1"/>
</dbReference>
<organism evidence="4">
    <name type="scientific">Acididesulfobacillus acetoxydans</name>
    <dbReference type="NCBI Taxonomy" id="1561005"/>
    <lineage>
        <taxon>Bacteria</taxon>
        <taxon>Bacillati</taxon>
        <taxon>Bacillota</taxon>
        <taxon>Clostridia</taxon>
        <taxon>Eubacteriales</taxon>
        <taxon>Peptococcaceae</taxon>
        <taxon>Acididesulfobacillus</taxon>
    </lineage>
</organism>
<gene>
    <name evidence="4" type="ORF">DEACI_1927</name>
    <name evidence="5" type="ORF">DEACI_3297</name>
</gene>
<dbReference type="SMART" id="SM00855">
    <property type="entry name" value="PGAM"/>
    <property type="match status" value="1"/>
</dbReference>
<keyword evidence="1" id="KW-0378">Hydrolase</keyword>
<dbReference type="EMBL" id="LR746496">
    <property type="protein sequence ID" value="CAA7601273.1"/>
    <property type="molecule type" value="Genomic_DNA"/>
</dbReference>
<reference evidence="4" key="2">
    <citation type="submission" date="2020-01" db="EMBL/GenBank/DDBJ databases">
        <authorList>
            <person name="Hornung B."/>
        </authorList>
    </citation>
    <scope>NUCLEOTIDE SEQUENCE</scope>
    <source>
        <strain evidence="4">PacBioINE</strain>
    </source>
</reference>
<dbReference type="AlphaFoldDB" id="A0A8S0VWV4"/>
<dbReference type="GO" id="GO:0045820">
    <property type="term" value="P:negative regulation of glycolytic process"/>
    <property type="evidence" value="ECO:0007669"/>
    <property type="project" value="TreeGrafter"/>
</dbReference>
<sequence>MPTCESRVRNPESHGKAGQVGNFVPTFFVFKRVGSVMTRIILTRHGETLWNLEKRVQGSMDSPLSPTGVWQARRLALRLRDEGIGHLYASDAPRARATAEEIRRELGLSEIIETPYLREFSFGEWEGKVWSELRSAQPDVFAVWDTEPHRVRVPGGETMQGVSDRAWGFLEKVIEWHRGETVCLVSHGLTVKLLMTRAAGFAVHEWSKTPWQFNTAVNILELREGILCPVVVADGSHLNP</sequence>
<dbReference type="KEGG" id="aacx:DEACI_1927"/>
<evidence type="ECO:0000313" key="5">
    <source>
        <dbReference type="EMBL" id="CEJ08817.1"/>
    </source>
</evidence>
<dbReference type="CDD" id="cd07067">
    <property type="entry name" value="HP_PGM_like"/>
    <property type="match status" value="1"/>
</dbReference>
<dbReference type="Proteomes" id="UP000836597">
    <property type="component" value="Chromosome"/>
</dbReference>
<keyword evidence="6" id="KW-1185">Reference proteome</keyword>
<reference evidence="5" key="1">
    <citation type="submission" date="2014-11" db="EMBL/GenBank/DDBJ databases">
        <authorList>
            <person name="Hornung B.V."/>
        </authorList>
    </citation>
    <scope>NUCLEOTIDE SEQUENCE</scope>
    <source>
        <strain evidence="5">INE</strain>
    </source>
</reference>
<dbReference type="EMBL" id="CDGJ01000095">
    <property type="protein sequence ID" value="CEJ08817.1"/>
    <property type="molecule type" value="Genomic_DNA"/>
</dbReference>
<dbReference type="Gene3D" id="3.40.50.1240">
    <property type="entry name" value="Phosphoglycerate mutase-like"/>
    <property type="match status" value="1"/>
</dbReference>
<feature type="binding site" evidence="3">
    <location>
        <begin position="44"/>
        <end position="51"/>
    </location>
    <ligand>
        <name>substrate</name>
    </ligand>
</feature>
<dbReference type="GO" id="GO:0043456">
    <property type="term" value="P:regulation of pentose-phosphate shunt"/>
    <property type="evidence" value="ECO:0007669"/>
    <property type="project" value="TreeGrafter"/>
</dbReference>
<dbReference type="GO" id="GO:0004331">
    <property type="term" value="F:fructose-2,6-bisphosphate 2-phosphatase activity"/>
    <property type="evidence" value="ECO:0007669"/>
    <property type="project" value="TreeGrafter"/>
</dbReference>
<dbReference type="Pfam" id="PF00300">
    <property type="entry name" value="His_Phos_1"/>
    <property type="match status" value="1"/>
</dbReference>
<dbReference type="InterPro" id="IPR013078">
    <property type="entry name" value="His_Pase_superF_clade-1"/>
</dbReference>